<proteinExistence type="predicted"/>
<reference evidence="1 2" key="1">
    <citation type="submission" date="2024-08" db="EMBL/GenBank/DDBJ databases">
        <title>Gnathostoma spinigerum genome.</title>
        <authorList>
            <person name="Gonzalez-Bertolin B."/>
            <person name="Monzon S."/>
            <person name="Zaballos A."/>
            <person name="Jimenez P."/>
            <person name="Dekumyoy P."/>
            <person name="Varona S."/>
            <person name="Cuesta I."/>
            <person name="Sumanam S."/>
            <person name="Adisakwattana P."/>
            <person name="Gasser R.B."/>
            <person name="Hernandez-Gonzalez A."/>
            <person name="Young N.D."/>
            <person name="Perteguer M.J."/>
        </authorList>
    </citation>
    <scope>NUCLEOTIDE SEQUENCE [LARGE SCALE GENOMIC DNA]</scope>
    <source>
        <strain evidence="1">AL3</strain>
        <tissue evidence="1">Liver</tissue>
    </source>
</reference>
<sequence>MVIVGLIITDKMIMAYSNGHGNKSFEALLSSTKELLSIWMASVSNNLVTNKHEIRNSSVSERLQIAFGSERFQMSTIPHSPNLIRTPSFYGSKPSVTESPTVLSPANLKGAFHSNYSKPQLLSSF</sequence>
<keyword evidence="2" id="KW-1185">Reference proteome</keyword>
<dbReference type="AlphaFoldDB" id="A0ABD6EV12"/>
<evidence type="ECO:0000313" key="2">
    <source>
        <dbReference type="Proteomes" id="UP001608902"/>
    </source>
</evidence>
<name>A0ABD6EV12_9BILA</name>
<gene>
    <name evidence="1" type="ORF">AB6A40_010352</name>
</gene>
<dbReference type="Proteomes" id="UP001608902">
    <property type="component" value="Unassembled WGS sequence"/>
</dbReference>
<comment type="caution">
    <text evidence="1">The sequence shown here is derived from an EMBL/GenBank/DDBJ whole genome shotgun (WGS) entry which is preliminary data.</text>
</comment>
<accession>A0ABD6EV12</accession>
<dbReference type="EMBL" id="JBGFUD010013160">
    <property type="protein sequence ID" value="MFH4983643.1"/>
    <property type="molecule type" value="Genomic_DNA"/>
</dbReference>
<evidence type="ECO:0000313" key="1">
    <source>
        <dbReference type="EMBL" id="MFH4983643.1"/>
    </source>
</evidence>
<organism evidence="1 2">
    <name type="scientific">Gnathostoma spinigerum</name>
    <dbReference type="NCBI Taxonomy" id="75299"/>
    <lineage>
        <taxon>Eukaryota</taxon>
        <taxon>Metazoa</taxon>
        <taxon>Ecdysozoa</taxon>
        <taxon>Nematoda</taxon>
        <taxon>Chromadorea</taxon>
        <taxon>Rhabditida</taxon>
        <taxon>Spirurina</taxon>
        <taxon>Gnathostomatomorpha</taxon>
        <taxon>Gnathostomatoidea</taxon>
        <taxon>Gnathostomatidae</taxon>
        <taxon>Gnathostoma</taxon>
    </lineage>
</organism>
<protein>
    <submittedName>
        <fullName evidence="1">Uncharacterized protein</fullName>
    </submittedName>
</protein>